<dbReference type="EMBL" id="QEOB01000021">
    <property type="protein sequence ID" value="PVX73650.1"/>
    <property type="molecule type" value="Genomic_DNA"/>
</dbReference>
<comment type="caution">
    <text evidence="2">The sequence shown here is derived from an EMBL/GenBank/DDBJ whole genome shotgun (WGS) entry which is preliminary data.</text>
</comment>
<protein>
    <submittedName>
        <fullName evidence="2">Uncharacterized protein DUF4214</fullName>
    </submittedName>
</protein>
<gene>
    <name evidence="2" type="ORF">C7402_121146</name>
</gene>
<proteinExistence type="predicted"/>
<keyword evidence="3" id="KW-1185">Reference proteome</keyword>
<dbReference type="InterPro" id="IPR025282">
    <property type="entry name" value="DUF4214"/>
</dbReference>
<evidence type="ECO:0000259" key="1">
    <source>
        <dbReference type="Pfam" id="PF13946"/>
    </source>
</evidence>
<evidence type="ECO:0000313" key="2">
    <source>
        <dbReference type="EMBL" id="PVX73650.1"/>
    </source>
</evidence>
<accession>A0ABX5KC90</accession>
<dbReference type="RefSeq" id="WP_116613819.1">
    <property type="nucleotide sequence ID" value="NZ_QEOB01000021.1"/>
</dbReference>
<evidence type="ECO:0000313" key="3">
    <source>
        <dbReference type="Proteomes" id="UP000245712"/>
    </source>
</evidence>
<reference evidence="2 3" key="1">
    <citation type="submission" date="2018-05" db="EMBL/GenBank/DDBJ databases">
        <title>Genomic Encyclopedia of Type Strains, Phase IV (KMG-V): Genome sequencing to study the core and pangenomes of soil and plant-associated prokaryotes.</title>
        <authorList>
            <person name="Whitman W."/>
        </authorList>
    </citation>
    <scope>NUCLEOTIDE SEQUENCE [LARGE SCALE GENOMIC DNA]</scope>
    <source>
        <strain evidence="2 3">SCZa-39</strain>
    </source>
</reference>
<dbReference type="Proteomes" id="UP000245712">
    <property type="component" value="Unassembled WGS sequence"/>
</dbReference>
<organism evidence="2 3">
    <name type="scientific">Paraburkholderia unamae</name>
    <dbReference type="NCBI Taxonomy" id="219649"/>
    <lineage>
        <taxon>Bacteria</taxon>
        <taxon>Pseudomonadati</taxon>
        <taxon>Pseudomonadota</taxon>
        <taxon>Betaproteobacteria</taxon>
        <taxon>Burkholderiales</taxon>
        <taxon>Burkholderiaceae</taxon>
        <taxon>Paraburkholderia</taxon>
    </lineage>
</organism>
<sequence>MSAYNTLNADGSVASIEYAMDGVSVFSNKAPAADVQTLEYFFATEVINNTNFPYSSAASVADLVFAVRDGLVTEAQVLAWSASNNIQVSYPGSTVVGATPAKLTESMLTALSDPQFTSNGGLPTLSQAAADVAANPEATATTAAAIESANSAGYALDFTIGTLLPGGQVVVAGPTAQINGVGSVAQLAESGAQAELSAMASALPASGPASISGVSSATEAIQAAYIAFYGRPADSGGLAYWAGELQAAGGNLDAVVSAFGNSTESHALYGGQSVEQMLTAIYQQEFNRAPDAAGEAYWATQIRNGAISAAGAALAILNGATGSDQAVINDKLVVATAFTSALAQESFAAGLYGGDTAAANARLYLSSVDGNTAHAVLMAGIAQQVAQGIQTEATVANAITGVGITLMGQPTQTVVETHTVTA</sequence>
<name>A0ABX5KC90_9BURK</name>
<feature type="domain" description="DUF4214" evidence="1">
    <location>
        <begin position="257"/>
        <end position="317"/>
    </location>
</feature>
<dbReference type="Pfam" id="PF13946">
    <property type="entry name" value="DUF4214"/>
    <property type="match status" value="1"/>
</dbReference>